<keyword evidence="8" id="KW-0285">Flavoprotein</keyword>
<dbReference type="SUPFAM" id="SSF51395">
    <property type="entry name" value="FMN-linked oxidoreductases"/>
    <property type="match status" value="1"/>
</dbReference>
<evidence type="ECO:0000313" key="11">
    <source>
        <dbReference type="Proteomes" id="UP001165289"/>
    </source>
</evidence>
<feature type="binding site" evidence="8">
    <location>
        <position position="132"/>
    </location>
    <ligand>
        <name>glyoxylate</name>
        <dbReference type="ChEBI" id="CHEBI:36655"/>
    </ligand>
</feature>
<feature type="binding site" evidence="8">
    <location>
        <position position="158"/>
    </location>
    <ligand>
        <name>FMN</name>
        <dbReference type="ChEBI" id="CHEBI:58210"/>
    </ligand>
</feature>
<dbReference type="Pfam" id="PF01070">
    <property type="entry name" value="FMN_dh"/>
    <property type="match status" value="1"/>
</dbReference>
<dbReference type="InterPro" id="IPR008259">
    <property type="entry name" value="FMN_hydac_DH_AS"/>
</dbReference>
<feature type="binding site" evidence="8">
    <location>
        <begin position="287"/>
        <end position="291"/>
    </location>
    <ligand>
        <name>FMN</name>
        <dbReference type="ChEBI" id="CHEBI:58210"/>
    </ligand>
</feature>
<evidence type="ECO:0000259" key="9">
    <source>
        <dbReference type="PROSITE" id="PS51349"/>
    </source>
</evidence>
<evidence type="ECO:0000256" key="8">
    <source>
        <dbReference type="PIRSR" id="PIRSR000138-2"/>
    </source>
</evidence>
<comment type="catalytic activity">
    <reaction evidence="5">
        <text>a (2S)-2-hydroxycarboxylate + O2 = a 2-oxocarboxylate + H2O2</text>
        <dbReference type="Rhea" id="RHEA:16789"/>
        <dbReference type="ChEBI" id="CHEBI:15379"/>
        <dbReference type="ChEBI" id="CHEBI:16240"/>
        <dbReference type="ChEBI" id="CHEBI:35179"/>
        <dbReference type="ChEBI" id="CHEBI:58123"/>
        <dbReference type="EC" id="1.1.3.15"/>
    </reaction>
    <physiologicalReaction direction="left-to-right" evidence="5">
        <dbReference type="Rhea" id="RHEA:16790"/>
    </physiologicalReaction>
</comment>
<feature type="binding site" evidence="8">
    <location>
        <begin position="310"/>
        <end position="311"/>
    </location>
    <ligand>
        <name>FMN</name>
        <dbReference type="ChEBI" id="CHEBI:58210"/>
    </ligand>
</feature>
<dbReference type="EC" id="1.1.3.15" evidence="2"/>
<accession>A0AAV7JCZ6</accession>
<evidence type="ECO:0000256" key="3">
    <source>
        <dbReference type="ARBA" id="ARBA00023002"/>
    </source>
</evidence>
<feature type="binding site" evidence="8">
    <location>
        <position position="167"/>
    </location>
    <ligand>
        <name>glyoxylate</name>
        <dbReference type="ChEBI" id="CHEBI:36655"/>
    </ligand>
</feature>
<dbReference type="PROSITE" id="PS51349">
    <property type="entry name" value="FMN_HYDROXY_ACID_DH_2"/>
    <property type="match status" value="1"/>
</dbReference>
<dbReference type="PROSITE" id="PS00557">
    <property type="entry name" value="FMN_HYDROXY_ACID_DH_1"/>
    <property type="match status" value="1"/>
</dbReference>
<comment type="catalytic activity">
    <reaction evidence="6">
        <text>2-hydroxyoctanoate + O2 = 2-oxooctanoate + H2O2</text>
        <dbReference type="Rhea" id="RHEA:67940"/>
        <dbReference type="ChEBI" id="CHEBI:15379"/>
        <dbReference type="ChEBI" id="CHEBI:16240"/>
        <dbReference type="ChEBI" id="CHEBI:133514"/>
        <dbReference type="ChEBI" id="CHEBI:176689"/>
    </reaction>
    <physiologicalReaction direction="left-to-right" evidence="6">
        <dbReference type="Rhea" id="RHEA:67941"/>
    </physiologicalReaction>
</comment>
<comment type="caution">
    <text evidence="10">The sequence shown here is derived from an EMBL/GenBank/DDBJ whole genome shotgun (WGS) entry which is preliminary data.</text>
</comment>
<name>A0AAV7JCZ6_9METZ</name>
<feature type="binding site" evidence="8">
    <location>
        <begin position="80"/>
        <end position="82"/>
    </location>
    <ligand>
        <name>FMN</name>
        <dbReference type="ChEBI" id="CHEBI:58210"/>
    </ligand>
</feature>
<feature type="binding site" evidence="8">
    <location>
        <position position="231"/>
    </location>
    <ligand>
        <name>FMN</name>
        <dbReference type="ChEBI" id="CHEBI:58210"/>
    </ligand>
</feature>
<comment type="similarity">
    <text evidence="4">Belongs to the FMN-dependent alpha-hydroxy acid dehydrogenase family.</text>
</comment>
<keyword evidence="11" id="KW-1185">Reference proteome</keyword>
<sequence length="365" mass="40048">MSYNQIVCLGDLEKHASRVLPKMAWDYYSSGANGEVTLTENTNAFQTYQIYPHILRSVGTPSLFTSVQGHSISMPICIAPTAFHCMAHPQGEKATARAAASAGICMCLSTLSNTALEDVAAIGNGLRWFQLYIHTDRQATLQLVRRAEKCGYKAIALTVDAPLLGNRYADEKNDFSIPSHLKCPHLVNLDKIKVKTGSKLSMYFATLLENNSSWEVVHWLKSITSLPIIIKGIHRGEDALLAVEHGADGIWVSNHGARQLDSVPASIDMLYEIVQYVDPDKVEIYFDGGVRYGTDVLIALALGARSVFVGRPAIWGLSYGGEEGVTLMLELLRKELILALTLSGCKDVHSLPKGIVKRKSYLSKL</sequence>
<feature type="active site" description="Proton acceptor" evidence="7">
    <location>
        <position position="255"/>
    </location>
</feature>
<reference evidence="10 11" key="1">
    <citation type="journal article" date="2023" name="BMC Biol.">
        <title>The compact genome of the sponge Oopsacas minuta (Hexactinellida) is lacking key metazoan core genes.</title>
        <authorList>
            <person name="Santini S."/>
            <person name="Schenkelaars Q."/>
            <person name="Jourda C."/>
            <person name="Duchesne M."/>
            <person name="Belahbib H."/>
            <person name="Rocher C."/>
            <person name="Selva M."/>
            <person name="Riesgo A."/>
            <person name="Vervoort M."/>
            <person name="Leys S.P."/>
            <person name="Kodjabachian L."/>
            <person name="Le Bivic A."/>
            <person name="Borchiellini C."/>
            <person name="Claverie J.M."/>
            <person name="Renard E."/>
        </authorList>
    </citation>
    <scope>NUCLEOTIDE SEQUENCE [LARGE SCALE GENOMIC DNA]</scope>
    <source>
        <strain evidence="10">SPO-2</strain>
    </source>
</reference>
<feature type="binding site" evidence="8">
    <location>
        <position position="255"/>
    </location>
    <ligand>
        <name>glyoxylate</name>
        <dbReference type="ChEBI" id="CHEBI:36655"/>
    </ligand>
</feature>
<feature type="binding site" evidence="8">
    <location>
        <position position="109"/>
    </location>
    <ligand>
        <name>FMN</name>
        <dbReference type="ChEBI" id="CHEBI:58210"/>
    </ligand>
</feature>
<dbReference type="AlphaFoldDB" id="A0AAV7JCZ6"/>
<keyword evidence="8" id="KW-0288">FMN</keyword>
<feature type="binding site" evidence="8">
    <location>
        <position position="258"/>
    </location>
    <ligand>
        <name>FMN</name>
        <dbReference type="ChEBI" id="CHEBI:58210"/>
    </ligand>
</feature>
<feature type="binding site" evidence="8">
    <location>
        <position position="130"/>
    </location>
    <ligand>
        <name>FMN</name>
        <dbReference type="ChEBI" id="CHEBI:58210"/>
    </ligand>
</feature>
<evidence type="ECO:0000256" key="2">
    <source>
        <dbReference type="ARBA" id="ARBA00013087"/>
    </source>
</evidence>
<dbReference type="InterPro" id="IPR012133">
    <property type="entry name" value="Alpha-hydoxy_acid_DH_FMN"/>
</dbReference>
<dbReference type="GO" id="GO:0005782">
    <property type="term" value="C:peroxisomal matrix"/>
    <property type="evidence" value="ECO:0007669"/>
    <property type="project" value="TreeGrafter"/>
</dbReference>
<dbReference type="GO" id="GO:0003973">
    <property type="term" value="F:(S)-2-hydroxy-acid oxidase activity"/>
    <property type="evidence" value="ECO:0007669"/>
    <property type="project" value="UniProtKB-EC"/>
</dbReference>
<evidence type="ECO:0000256" key="6">
    <source>
        <dbReference type="ARBA" id="ARBA00029327"/>
    </source>
</evidence>
<evidence type="ECO:0000313" key="10">
    <source>
        <dbReference type="EMBL" id="KAI6646591.1"/>
    </source>
</evidence>
<feature type="binding site" evidence="8">
    <location>
        <position position="253"/>
    </location>
    <ligand>
        <name>FMN</name>
        <dbReference type="ChEBI" id="CHEBI:58210"/>
    </ligand>
</feature>
<dbReference type="Proteomes" id="UP001165289">
    <property type="component" value="Unassembled WGS sequence"/>
</dbReference>
<evidence type="ECO:0000256" key="5">
    <source>
        <dbReference type="ARBA" id="ARBA00029325"/>
    </source>
</evidence>
<feature type="domain" description="FMN hydroxy acid dehydrogenase" evidence="9">
    <location>
        <begin position="1"/>
        <end position="361"/>
    </location>
</feature>
<dbReference type="Gene3D" id="3.20.20.70">
    <property type="entry name" value="Aldolase class I"/>
    <property type="match status" value="1"/>
</dbReference>
<dbReference type="EMBL" id="JAKMXF010000354">
    <property type="protein sequence ID" value="KAI6646591.1"/>
    <property type="molecule type" value="Genomic_DNA"/>
</dbReference>
<evidence type="ECO:0000256" key="4">
    <source>
        <dbReference type="ARBA" id="ARBA00024042"/>
    </source>
</evidence>
<dbReference type="InterPro" id="IPR013785">
    <property type="entry name" value="Aldolase_TIM"/>
</dbReference>
<evidence type="ECO:0000256" key="1">
    <source>
        <dbReference type="ARBA" id="ARBA00001917"/>
    </source>
</evidence>
<dbReference type="CDD" id="cd02809">
    <property type="entry name" value="alpha_hydroxyacid_oxid_FMN"/>
    <property type="match status" value="1"/>
</dbReference>
<feature type="binding site" evidence="8">
    <location>
        <position position="27"/>
    </location>
    <ligand>
        <name>glyoxylate</name>
        <dbReference type="ChEBI" id="CHEBI:36655"/>
    </ligand>
</feature>
<evidence type="ECO:0000256" key="7">
    <source>
        <dbReference type="PIRSR" id="PIRSR000138-1"/>
    </source>
</evidence>
<gene>
    <name evidence="10" type="ORF">LOD99_12712</name>
</gene>
<proteinExistence type="inferred from homology"/>
<organism evidence="10 11">
    <name type="scientific">Oopsacas minuta</name>
    <dbReference type="NCBI Taxonomy" id="111878"/>
    <lineage>
        <taxon>Eukaryota</taxon>
        <taxon>Metazoa</taxon>
        <taxon>Porifera</taxon>
        <taxon>Hexactinellida</taxon>
        <taxon>Hexasterophora</taxon>
        <taxon>Lyssacinosida</taxon>
        <taxon>Leucopsacidae</taxon>
        <taxon>Oopsacas</taxon>
    </lineage>
</organism>
<dbReference type="PIRSF" id="PIRSF000138">
    <property type="entry name" value="Al-hdrx_acd_dh"/>
    <property type="match status" value="1"/>
</dbReference>
<dbReference type="GO" id="GO:0010181">
    <property type="term" value="F:FMN binding"/>
    <property type="evidence" value="ECO:0007669"/>
    <property type="project" value="InterPro"/>
</dbReference>
<dbReference type="InterPro" id="IPR037396">
    <property type="entry name" value="FMN_HAD"/>
</dbReference>
<protein>
    <recommendedName>
        <fullName evidence="2">(S)-2-hydroxy-acid oxidase</fullName>
        <ecNumber evidence="2">1.1.3.15</ecNumber>
    </recommendedName>
</protein>
<comment type="cofactor">
    <cofactor evidence="1">
        <name>FMN</name>
        <dbReference type="ChEBI" id="CHEBI:58210"/>
    </cofactor>
</comment>
<dbReference type="PANTHER" id="PTHR10578">
    <property type="entry name" value="S -2-HYDROXY-ACID OXIDASE-RELATED"/>
    <property type="match status" value="1"/>
</dbReference>
<dbReference type="FunFam" id="3.20.20.70:FF:000056">
    <property type="entry name" value="hydroxyacid oxidase 2"/>
    <property type="match status" value="1"/>
</dbReference>
<dbReference type="InterPro" id="IPR000262">
    <property type="entry name" value="FMN-dep_DH"/>
</dbReference>
<dbReference type="GO" id="GO:0001561">
    <property type="term" value="P:fatty acid alpha-oxidation"/>
    <property type="evidence" value="ECO:0007669"/>
    <property type="project" value="TreeGrafter"/>
</dbReference>
<keyword evidence="3" id="KW-0560">Oxidoreductase</keyword>
<dbReference type="PANTHER" id="PTHR10578:SF149">
    <property type="entry name" value="2-HYDROXYACID OXIDASE 2"/>
    <property type="match status" value="1"/>
</dbReference>